<evidence type="ECO:0000256" key="1">
    <source>
        <dbReference type="SAM" id="MobiDB-lite"/>
    </source>
</evidence>
<dbReference type="EMBL" id="VLJV01000001">
    <property type="protein sequence ID" value="TWH22716.1"/>
    <property type="molecule type" value="Genomic_DNA"/>
</dbReference>
<sequence length="91" mass="10205">MTTRAAEREDREQRTSRTTKVSVSLPTVDIAFVDRYAAEFEIGSRSAVLHKAIELLRASQLSDAYADAWDEWESSDEAEIWESSTADGLAH</sequence>
<protein>
    <recommendedName>
        <fullName evidence="4">Ribbon-helix-helix CopG family protein</fullName>
    </recommendedName>
</protein>
<gene>
    <name evidence="2" type="ORF">JD82_04606</name>
</gene>
<dbReference type="OrthoDB" id="3692970at2"/>
<accession>A0A660CH92</accession>
<organism evidence="2 3">
    <name type="scientific">Prauserella rugosa</name>
    <dbReference type="NCBI Taxonomy" id="43354"/>
    <lineage>
        <taxon>Bacteria</taxon>
        <taxon>Bacillati</taxon>
        <taxon>Actinomycetota</taxon>
        <taxon>Actinomycetes</taxon>
        <taxon>Pseudonocardiales</taxon>
        <taxon>Pseudonocardiaceae</taxon>
        <taxon>Prauserella</taxon>
    </lineage>
</organism>
<feature type="compositionally biased region" description="Basic and acidic residues" evidence="1">
    <location>
        <begin position="1"/>
        <end position="15"/>
    </location>
</feature>
<keyword evidence="3" id="KW-1185">Reference proteome</keyword>
<dbReference type="RefSeq" id="WP_051757557.1">
    <property type="nucleotide sequence ID" value="NZ_JOIJ01000004.1"/>
</dbReference>
<evidence type="ECO:0000313" key="3">
    <source>
        <dbReference type="Proteomes" id="UP000317303"/>
    </source>
</evidence>
<reference evidence="2 3" key="1">
    <citation type="submission" date="2019-07" db="EMBL/GenBank/DDBJ databases">
        <title>R&amp;d 2014.</title>
        <authorList>
            <person name="Klenk H.-P."/>
        </authorList>
    </citation>
    <scope>NUCLEOTIDE SEQUENCE [LARGE SCALE GENOMIC DNA]</scope>
    <source>
        <strain evidence="2 3">DSM 43194</strain>
    </source>
</reference>
<comment type="caution">
    <text evidence="2">The sequence shown here is derived from an EMBL/GenBank/DDBJ whole genome shotgun (WGS) entry which is preliminary data.</text>
</comment>
<dbReference type="AlphaFoldDB" id="A0A660CH92"/>
<proteinExistence type="predicted"/>
<name>A0A660CH92_9PSEU</name>
<evidence type="ECO:0000313" key="2">
    <source>
        <dbReference type="EMBL" id="TWH22716.1"/>
    </source>
</evidence>
<evidence type="ECO:0008006" key="4">
    <source>
        <dbReference type="Google" id="ProtNLM"/>
    </source>
</evidence>
<feature type="region of interest" description="Disordered" evidence="1">
    <location>
        <begin position="1"/>
        <end position="20"/>
    </location>
</feature>
<dbReference type="Proteomes" id="UP000317303">
    <property type="component" value="Unassembled WGS sequence"/>
</dbReference>